<evidence type="ECO:0000256" key="2">
    <source>
        <dbReference type="ARBA" id="ARBA00023125"/>
    </source>
</evidence>
<dbReference type="PROSITE" id="PS00041">
    <property type="entry name" value="HTH_ARAC_FAMILY_1"/>
    <property type="match status" value="1"/>
</dbReference>
<reference evidence="6 7" key="1">
    <citation type="submission" date="2018-03" db="EMBL/GenBank/DDBJ databases">
        <title>Genome sequencing of Phreatobacter sp.</title>
        <authorList>
            <person name="Kim S.-J."/>
            <person name="Heo J."/>
            <person name="Kwon S.-W."/>
        </authorList>
    </citation>
    <scope>NUCLEOTIDE SEQUENCE [LARGE SCALE GENOMIC DNA]</scope>
    <source>
        <strain evidence="6 7">S-12</strain>
    </source>
</reference>
<evidence type="ECO:0000313" key="7">
    <source>
        <dbReference type="Proteomes" id="UP000237889"/>
    </source>
</evidence>
<dbReference type="RefSeq" id="WP_106747204.1">
    <property type="nucleotide sequence ID" value="NZ_CP027668.1"/>
</dbReference>
<dbReference type="KEGG" id="phr:C6569_01645"/>
<evidence type="ECO:0000259" key="5">
    <source>
        <dbReference type="PROSITE" id="PS01124"/>
    </source>
</evidence>
<evidence type="ECO:0000256" key="3">
    <source>
        <dbReference type="ARBA" id="ARBA00023163"/>
    </source>
</evidence>
<proteinExistence type="predicted"/>
<organism evidence="6 7">
    <name type="scientific">Phreatobacter cathodiphilus</name>
    <dbReference type="NCBI Taxonomy" id="1868589"/>
    <lineage>
        <taxon>Bacteria</taxon>
        <taxon>Pseudomonadati</taxon>
        <taxon>Pseudomonadota</taxon>
        <taxon>Alphaproteobacteria</taxon>
        <taxon>Hyphomicrobiales</taxon>
        <taxon>Phreatobacteraceae</taxon>
        <taxon>Phreatobacter</taxon>
    </lineage>
</organism>
<dbReference type="EMBL" id="CP027668">
    <property type="protein sequence ID" value="AVO43874.1"/>
    <property type="molecule type" value="Genomic_DNA"/>
</dbReference>
<dbReference type="GO" id="GO:0003700">
    <property type="term" value="F:DNA-binding transcription factor activity"/>
    <property type="evidence" value="ECO:0007669"/>
    <property type="project" value="InterPro"/>
</dbReference>
<gene>
    <name evidence="6" type="ORF">C6569_01645</name>
</gene>
<dbReference type="PANTHER" id="PTHR46796">
    <property type="entry name" value="HTH-TYPE TRANSCRIPTIONAL ACTIVATOR RHAS-RELATED"/>
    <property type="match status" value="1"/>
</dbReference>
<dbReference type="OrthoDB" id="7285481at2"/>
<keyword evidence="2" id="KW-0238">DNA-binding</keyword>
<feature type="compositionally biased region" description="Basic and acidic residues" evidence="4">
    <location>
        <begin position="322"/>
        <end position="337"/>
    </location>
</feature>
<protein>
    <recommendedName>
        <fullName evidence="5">HTH araC/xylS-type domain-containing protein</fullName>
    </recommendedName>
</protein>
<keyword evidence="7" id="KW-1185">Reference proteome</keyword>
<dbReference type="Pfam" id="PF12833">
    <property type="entry name" value="HTH_18"/>
    <property type="match status" value="1"/>
</dbReference>
<accession>A0A2S0N6T3</accession>
<feature type="region of interest" description="Disordered" evidence="4">
    <location>
        <begin position="315"/>
        <end position="337"/>
    </location>
</feature>
<dbReference type="SMART" id="SM00342">
    <property type="entry name" value="HTH_ARAC"/>
    <property type="match status" value="1"/>
</dbReference>
<name>A0A2S0N6T3_9HYPH</name>
<evidence type="ECO:0000256" key="1">
    <source>
        <dbReference type="ARBA" id="ARBA00023015"/>
    </source>
</evidence>
<dbReference type="InterPro" id="IPR009057">
    <property type="entry name" value="Homeodomain-like_sf"/>
</dbReference>
<dbReference type="Proteomes" id="UP000237889">
    <property type="component" value="Chromosome"/>
</dbReference>
<dbReference type="PANTHER" id="PTHR46796:SF12">
    <property type="entry name" value="HTH-TYPE DNA-BINDING TRANSCRIPTIONAL ACTIVATOR EUTR"/>
    <property type="match status" value="1"/>
</dbReference>
<keyword evidence="3" id="KW-0804">Transcription</keyword>
<dbReference type="InterPro" id="IPR018062">
    <property type="entry name" value="HTH_AraC-typ_CS"/>
</dbReference>
<keyword evidence="1" id="KW-0805">Transcription regulation</keyword>
<feature type="domain" description="HTH araC/xylS-type" evidence="5">
    <location>
        <begin position="223"/>
        <end position="321"/>
    </location>
</feature>
<dbReference type="GO" id="GO:0043565">
    <property type="term" value="F:sequence-specific DNA binding"/>
    <property type="evidence" value="ECO:0007669"/>
    <property type="project" value="InterPro"/>
</dbReference>
<dbReference type="InterPro" id="IPR018060">
    <property type="entry name" value="HTH_AraC"/>
</dbReference>
<evidence type="ECO:0000256" key="4">
    <source>
        <dbReference type="SAM" id="MobiDB-lite"/>
    </source>
</evidence>
<dbReference type="InterPro" id="IPR050204">
    <property type="entry name" value="AraC_XylS_family_regulators"/>
</dbReference>
<dbReference type="SUPFAM" id="SSF46689">
    <property type="entry name" value="Homeodomain-like"/>
    <property type="match status" value="1"/>
</dbReference>
<dbReference type="PROSITE" id="PS01124">
    <property type="entry name" value="HTH_ARAC_FAMILY_2"/>
    <property type="match status" value="1"/>
</dbReference>
<sequence>MFPHELLFGKATFRDSEQAADHIGRATDCRISIEPAAPRSFALDVQFVSNGSIFVLDSFNHSGARTYTENGVRCVGIRTVTQGASGIIRGTDDVAITSGQGMIFDTARSKGHLAARNTRKRLVLLCFDRVAEMARVMIDRSIGDDWPWVHVFDVDSPVGRGLGAHVESTAANIELAHRAGHSVGHSLRLSEEALVMFLLEHGGVFNGPGDCEGVAAPSARQVERALDLINAMTTPLTVTDIAATVGLSVRALQLAFRRRLGASPHAMIKRARLRQARDLLESGEVSSVRDAADRLGFSNVARLSGEYREAFGETPLTTLKRALGDPTRERPDDGTEH</sequence>
<dbReference type="Gene3D" id="1.10.10.60">
    <property type="entry name" value="Homeodomain-like"/>
    <property type="match status" value="1"/>
</dbReference>
<evidence type="ECO:0000313" key="6">
    <source>
        <dbReference type="EMBL" id="AVO43874.1"/>
    </source>
</evidence>
<dbReference type="AlphaFoldDB" id="A0A2S0N6T3"/>